<dbReference type="GeneID" id="64407185"/>
<accession>A0A448MZ80</accession>
<protein>
    <submittedName>
        <fullName evidence="2">Protein of uncharacterized function DUF45</fullName>
    </submittedName>
</protein>
<dbReference type="Proteomes" id="UP000273044">
    <property type="component" value="Chromosome"/>
</dbReference>
<sequence length="229" mass="26699">MVEDRLIRVDDLAVSITWKRMKNIRLRVIPPGGDVVVSAPLGVPPERIRRFVQEQRPWIDRKRDQLRDPALDVDRFEDGGRARLWGRWHDVEHRREGRARAWIAGQRLIITGEDEAARERAIARFRRSEMERVSRPLLDSWVPVMGVPRPAVIRYRAMRTRWGSCNHRTRAITLNTTLVRFPVAALEYVIVHELAHLRHADHGRGFWSLVAAALPDHGERRKLLSTYTP</sequence>
<name>A0A448MZ80_9ACTN</name>
<dbReference type="CDD" id="cd07344">
    <property type="entry name" value="M48_yhfN_like"/>
    <property type="match status" value="1"/>
</dbReference>
<dbReference type="EMBL" id="LR134406">
    <property type="protein sequence ID" value="VEH70429.1"/>
    <property type="molecule type" value="Genomic_DNA"/>
</dbReference>
<gene>
    <name evidence="2" type="ORF">NCTC12967_01724</name>
</gene>
<evidence type="ECO:0000313" key="3">
    <source>
        <dbReference type="Proteomes" id="UP000273044"/>
    </source>
</evidence>
<reference evidence="2 3" key="1">
    <citation type="submission" date="2018-12" db="EMBL/GenBank/DDBJ databases">
        <authorList>
            <consortium name="Pathogen Informatics"/>
        </authorList>
    </citation>
    <scope>NUCLEOTIDE SEQUENCE [LARGE SCALE GENOMIC DNA]</scope>
    <source>
        <strain evidence="2 3">NCTC12967</strain>
    </source>
</reference>
<dbReference type="InterPro" id="IPR002725">
    <property type="entry name" value="YgjP-like_metallopeptidase"/>
</dbReference>
<evidence type="ECO:0000259" key="1">
    <source>
        <dbReference type="Pfam" id="PF01863"/>
    </source>
</evidence>
<dbReference type="PANTHER" id="PTHR30399">
    <property type="entry name" value="UNCHARACTERIZED PROTEIN YGJP"/>
    <property type="match status" value="1"/>
</dbReference>
<organism evidence="2 3">
    <name type="scientific">Arachnia propionica</name>
    <dbReference type="NCBI Taxonomy" id="1750"/>
    <lineage>
        <taxon>Bacteria</taxon>
        <taxon>Bacillati</taxon>
        <taxon>Actinomycetota</taxon>
        <taxon>Actinomycetes</taxon>
        <taxon>Propionibacteriales</taxon>
        <taxon>Propionibacteriaceae</taxon>
        <taxon>Arachnia</taxon>
    </lineage>
</organism>
<proteinExistence type="predicted"/>
<dbReference type="AlphaFoldDB" id="A0A448MZ80"/>
<dbReference type="Pfam" id="PF01863">
    <property type="entry name" value="YgjP-like"/>
    <property type="match status" value="1"/>
</dbReference>
<keyword evidence="3" id="KW-1185">Reference proteome</keyword>
<evidence type="ECO:0000313" key="2">
    <source>
        <dbReference type="EMBL" id="VEH70429.1"/>
    </source>
</evidence>
<feature type="domain" description="YgjP-like metallopeptidase" evidence="1">
    <location>
        <begin position="22"/>
        <end position="225"/>
    </location>
</feature>
<dbReference type="PANTHER" id="PTHR30399:SF1">
    <property type="entry name" value="UTP PYROPHOSPHATASE"/>
    <property type="match status" value="1"/>
</dbReference>
<dbReference type="InterPro" id="IPR053136">
    <property type="entry name" value="UTP_pyrophosphatase-like"/>
</dbReference>
<dbReference type="RefSeq" id="WP_061786900.1">
    <property type="nucleotide sequence ID" value="NZ_CP072386.1"/>
</dbReference>
<dbReference type="Gene3D" id="3.30.2010.10">
    <property type="entry name" value="Metalloproteases ('zincins'), catalytic domain"/>
    <property type="match status" value="1"/>
</dbReference>